<dbReference type="AlphaFoldDB" id="A0A8D8XA44"/>
<reference evidence="1" key="1">
    <citation type="submission" date="2021-05" db="EMBL/GenBank/DDBJ databases">
        <authorList>
            <person name="Alioto T."/>
            <person name="Alioto T."/>
            <person name="Gomez Garrido J."/>
        </authorList>
    </citation>
    <scope>NUCLEOTIDE SEQUENCE</scope>
</reference>
<accession>A0A8D8XA44</accession>
<sequence length="547" mass="63106">MIPRMFRHRNLFYGTSTVPSKETRRGNKNIVTEKLVAVFDKCQISDRDAVHLLMATAEALGVKADDLVINRTSIQRCRQDVREERAGMIKERFKNTNLQHVVVHWDGKLLPDITGKKMTERLPIIISSGDVEQILHVPELPDSTGREQAKAVFQALINWDLTDATVALCCDTTASNLGRLKGAAVIIEQLEKDLLYLPCRHHIFELLLRAAFDEKMPASTGPKVMLFQNFQKAWEKLNKSNVKPFDQKGNLFKEDSARILAFCEEQLKLKQPRDDYKEFLELVILFLGGKVKNSSLKAPGAVHHARWMAKAIYCLKIFLLRYEFVLEKNEVTALQEICIFIVFLYVVPWFKAPSGVKAPAGDLSLLRKMNLFKKIDPNIASAVLKKFKNHLWYLSVENLGFAFFDDELPDTLKIKMVKALERPTEEDDESKKFEFNLNDMNQLLKHDLDYFITNKTKKFFSRFGLNTAFLKLPPSMWQEDESYMFSKNIVQKIKTVNDTAERGVKLIQEYNSVLTKNEDQRQFALQIVSEYRKRFPQAKKAALMEKL</sequence>
<dbReference type="PANTHER" id="PTHR46113:SF1">
    <property type="entry name" value="PEPTIDASE M17 LEUCYL AMINOPEPTIDASE N-TERMINAL DOMAIN-CONTAINING PROTEIN"/>
    <property type="match status" value="1"/>
</dbReference>
<protein>
    <submittedName>
        <fullName evidence="1">Uncharacterized protein</fullName>
    </submittedName>
</protein>
<evidence type="ECO:0000313" key="1">
    <source>
        <dbReference type="EMBL" id="CAG6689372.1"/>
    </source>
</evidence>
<dbReference type="EMBL" id="HBUF01291618">
    <property type="protein sequence ID" value="CAG6689372.1"/>
    <property type="molecule type" value="Transcribed_RNA"/>
</dbReference>
<dbReference type="PANTHER" id="PTHR46113">
    <property type="entry name" value="SNAC DOMAIN-CONTAINING PROTEIN"/>
    <property type="match status" value="1"/>
</dbReference>
<name>A0A8D8XA44_9HEMI</name>
<proteinExistence type="predicted"/>
<organism evidence="1">
    <name type="scientific">Cacopsylla melanoneura</name>
    <dbReference type="NCBI Taxonomy" id="428564"/>
    <lineage>
        <taxon>Eukaryota</taxon>
        <taxon>Metazoa</taxon>
        <taxon>Ecdysozoa</taxon>
        <taxon>Arthropoda</taxon>
        <taxon>Hexapoda</taxon>
        <taxon>Insecta</taxon>
        <taxon>Pterygota</taxon>
        <taxon>Neoptera</taxon>
        <taxon>Paraneoptera</taxon>
        <taxon>Hemiptera</taxon>
        <taxon>Sternorrhyncha</taxon>
        <taxon>Psylloidea</taxon>
        <taxon>Psyllidae</taxon>
        <taxon>Psyllinae</taxon>
        <taxon>Cacopsylla</taxon>
    </lineage>
</organism>